<comment type="caution">
    <text evidence="1">The sequence shown here is derived from an EMBL/GenBank/DDBJ whole genome shotgun (WGS) entry which is preliminary data.</text>
</comment>
<dbReference type="EMBL" id="REGN01000830">
    <property type="protein sequence ID" value="RNA38737.1"/>
    <property type="molecule type" value="Genomic_DNA"/>
</dbReference>
<dbReference type="AlphaFoldDB" id="A0A3M7SSY8"/>
<name>A0A3M7SSY8_BRAPC</name>
<dbReference type="Proteomes" id="UP000276133">
    <property type="component" value="Unassembled WGS sequence"/>
</dbReference>
<keyword evidence="2" id="KW-1185">Reference proteome</keyword>
<evidence type="ECO:0000313" key="1">
    <source>
        <dbReference type="EMBL" id="RNA38737.1"/>
    </source>
</evidence>
<proteinExistence type="predicted"/>
<organism evidence="1 2">
    <name type="scientific">Brachionus plicatilis</name>
    <name type="common">Marine rotifer</name>
    <name type="synonym">Brachionus muelleri</name>
    <dbReference type="NCBI Taxonomy" id="10195"/>
    <lineage>
        <taxon>Eukaryota</taxon>
        <taxon>Metazoa</taxon>
        <taxon>Spiralia</taxon>
        <taxon>Gnathifera</taxon>
        <taxon>Rotifera</taxon>
        <taxon>Eurotatoria</taxon>
        <taxon>Monogononta</taxon>
        <taxon>Pseudotrocha</taxon>
        <taxon>Ploima</taxon>
        <taxon>Brachionidae</taxon>
        <taxon>Brachionus</taxon>
    </lineage>
</organism>
<gene>
    <name evidence="1" type="ORF">BpHYR1_013992</name>
</gene>
<evidence type="ECO:0000313" key="2">
    <source>
        <dbReference type="Proteomes" id="UP000276133"/>
    </source>
</evidence>
<protein>
    <submittedName>
        <fullName evidence="1">Uncharacterized protein</fullName>
    </submittedName>
</protein>
<accession>A0A3M7SSY8</accession>
<reference evidence="1 2" key="1">
    <citation type="journal article" date="2018" name="Sci. Rep.">
        <title>Genomic signatures of local adaptation to the degree of environmental predictability in rotifers.</title>
        <authorList>
            <person name="Franch-Gras L."/>
            <person name="Hahn C."/>
            <person name="Garcia-Roger E.M."/>
            <person name="Carmona M.J."/>
            <person name="Serra M."/>
            <person name="Gomez A."/>
        </authorList>
    </citation>
    <scope>NUCLEOTIDE SEQUENCE [LARGE SCALE GENOMIC DNA]</scope>
    <source>
        <strain evidence="1">HYR1</strain>
    </source>
</reference>
<sequence length="84" mass="9829">MTISYADLLKKKFEGNAQVVLKYSTDLTSGFLLLYFTFFYKNLQRKTFLECRPELLKLDLIEDFFSSNASGATRQNFSKTHHFT</sequence>